<reference evidence="7 8" key="1">
    <citation type="submission" date="2020-08" db="EMBL/GenBank/DDBJ databases">
        <title>Genomic Encyclopedia of Type Strains, Phase IV (KMG-IV): sequencing the most valuable type-strain genomes for metagenomic binning, comparative biology and taxonomic classification.</title>
        <authorList>
            <person name="Goeker M."/>
        </authorList>
    </citation>
    <scope>NUCLEOTIDE SEQUENCE [LARGE SCALE GENOMIC DNA]</scope>
    <source>
        <strain evidence="7 8">DSM 25966</strain>
    </source>
</reference>
<evidence type="ECO:0000256" key="5">
    <source>
        <dbReference type="SAM" id="Phobius"/>
    </source>
</evidence>
<keyword evidence="2 5" id="KW-0812">Transmembrane</keyword>
<organism evidence="7 8">
    <name type="scientific">Kaistia hirudinis</name>
    <dbReference type="NCBI Taxonomy" id="1293440"/>
    <lineage>
        <taxon>Bacteria</taxon>
        <taxon>Pseudomonadati</taxon>
        <taxon>Pseudomonadota</taxon>
        <taxon>Alphaproteobacteria</taxon>
        <taxon>Hyphomicrobiales</taxon>
        <taxon>Kaistiaceae</taxon>
        <taxon>Kaistia</taxon>
    </lineage>
</organism>
<dbReference type="PANTHER" id="PTHR21016">
    <property type="entry name" value="BETA-AMYLOID BINDING PROTEIN-RELATED"/>
    <property type="match status" value="1"/>
</dbReference>
<evidence type="ECO:0000259" key="6">
    <source>
        <dbReference type="Pfam" id="PF05154"/>
    </source>
</evidence>
<feature type="domain" description="TM2" evidence="6">
    <location>
        <begin position="22"/>
        <end position="69"/>
    </location>
</feature>
<evidence type="ECO:0000256" key="2">
    <source>
        <dbReference type="ARBA" id="ARBA00022692"/>
    </source>
</evidence>
<name>A0A840AJA8_9HYPH</name>
<keyword evidence="3 5" id="KW-1133">Transmembrane helix</keyword>
<dbReference type="InterPro" id="IPR050932">
    <property type="entry name" value="TM2D1-3-like"/>
</dbReference>
<accession>A0A840AJA8</accession>
<evidence type="ECO:0000256" key="3">
    <source>
        <dbReference type="ARBA" id="ARBA00022989"/>
    </source>
</evidence>
<feature type="transmembrane region" description="Helical" evidence="5">
    <location>
        <begin position="48"/>
        <end position="71"/>
    </location>
</feature>
<evidence type="ECO:0000256" key="4">
    <source>
        <dbReference type="ARBA" id="ARBA00023136"/>
    </source>
</evidence>
<dbReference type="Pfam" id="PF05154">
    <property type="entry name" value="TM2"/>
    <property type="match status" value="1"/>
</dbReference>
<comment type="subcellular location">
    <subcellularLocation>
        <location evidence="1">Membrane</location>
        <topology evidence="1">Multi-pass membrane protein</topology>
    </subcellularLocation>
</comment>
<protein>
    <submittedName>
        <fullName evidence="7">TM2 domain-containing membrane protein YozV</fullName>
    </submittedName>
</protein>
<dbReference type="PANTHER" id="PTHR21016:SF25">
    <property type="entry name" value="TM2 DOMAIN-CONTAINING PROTEIN DDB_G0277895-RELATED"/>
    <property type="match status" value="1"/>
</dbReference>
<gene>
    <name evidence="7" type="ORF">GGR25_000233</name>
</gene>
<evidence type="ECO:0000313" key="8">
    <source>
        <dbReference type="Proteomes" id="UP000553963"/>
    </source>
</evidence>
<keyword evidence="4 5" id="KW-0472">Membrane</keyword>
<dbReference type="InterPro" id="IPR007829">
    <property type="entry name" value="TM2"/>
</dbReference>
<comment type="caution">
    <text evidence="7">The sequence shown here is derived from an EMBL/GenBank/DDBJ whole genome shotgun (WGS) entry which is preliminary data.</text>
</comment>
<feature type="transmembrane region" description="Helical" evidence="5">
    <location>
        <begin position="21"/>
        <end position="42"/>
    </location>
</feature>
<keyword evidence="8" id="KW-1185">Reference proteome</keyword>
<evidence type="ECO:0000313" key="7">
    <source>
        <dbReference type="EMBL" id="MBB3929214.1"/>
    </source>
</evidence>
<proteinExistence type="predicted"/>
<evidence type="ECO:0000256" key="1">
    <source>
        <dbReference type="ARBA" id="ARBA00004141"/>
    </source>
</evidence>
<sequence length="91" mass="10516">MALSTEEKLLIETRVANEAPNAAAAYLLWFFLGWVSAHRFYLGRPGTAILQILSYFIIIGFVWWLIDVFLIPGMIRARQQQLREQYARTGL</sequence>
<dbReference type="AlphaFoldDB" id="A0A840AJA8"/>
<dbReference type="EMBL" id="JACIDS010000001">
    <property type="protein sequence ID" value="MBB3929214.1"/>
    <property type="molecule type" value="Genomic_DNA"/>
</dbReference>
<dbReference type="RefSeq" id="WP_183396895.1">
    <property type="nucleotide sequence ID" value="NZ_JACIDS010000001.1"/>
</dbReference>
<dbReference type="GO" id="GO:0016020">
    <property type="term" value="C:membrane"/>
    <property type="evidence" value="ECO:0007669"/>
    <property type="project" value="UniProtKB-SubCell"/>
</dbReference>
<dbReference type="Proteomes" id="UP000553963">
    <property type="component" value="Unassembled WGS sequence"/>
</dbReference>